<proteinExistence type="predicted"/>
<dbReference type="PANTHER" id="PTHR11908">
    <property type="entry name" value="XANTHINE DEHYDROGENASE"/>
    <property type="match status" value="1"/>
</dbReference>
<dbReference type="Pfam" id="PF20256">
    <property type="entry name" value="MoCoBD_2"/>
    <property type="match status" value="1"/>
</dbReference>
<dbReference type="OrthoDB" id="9759099at2"/>
<dbReference type="SUPFAM" id="SSF56003">
    <property type="entry name" value="Molybdenum cofactor-binding domain"/>
    <property type="match status" value="1"/>
</dbReference>
<name>A0A1M4PKH3_9FIRM</name>
<dbReference type="AlphaFoldDB" id="A0A1M4PKH3"/>
<dbReference type="Gene3D" id="3.90.1170.50">
    <property type="entry name" value="Aldehyde oxidase/xanthine dehydrogenase, a/b hammerhead"/>
    <property type="match status" value="1"/>
</dbReference>
<dbReference type="Gene3D" id="3.30.365.10">
    <property type="entry name" value="Aldehyde oxidase/xanthine dehydrogenase, molybdopterin binding domain"/>
    <property type="match status" value="4"/>
</dbReference>
<dbReference type="Pfam" id="PF01315">
    <property type="entry name" value="Ald_Xan_dh_C"/>
    <property type="match status" value="1"/>
</dbReference>
<dbReference type="GO" id="GO:0004854">
    <property type="term" value="F:xanthine dehydrogenase activity"/>
    <property type="evidence" value="ECO:0007669"/>
    <property type="project" value="UniProtKB-EC"/>
</dbReference>
<keyword evidence="5" id="KW-1185">Reference proteome</keyword>
<dbReference type="RefSeq" id="WP_035142674.1">
    <property type="nucleotide sequence ID" value="NZ_LT669839.1"/>
</dbReference>
<dbReference type="SMART" id="SM01008">
    <property type="entry name" value="Ald_Xan_dh_C"/>
    <property type="match status" value="1"/>
</dbReference>
<dbReference type="SUPFAM" id="SSF54665">
    <property type="entry name" value="CO dehydrogenase molybdoprotein N-domain-like"/>
    <property type="match status" value="1"/>
</dbReference>
<protein>
    <submittedName>
        <fullName evidence="4">Xanthine dehydrogenase, molybdenum binding subunit apoprotein</fullName>
        <ecNumber evidence="4">1.17.1.4</ecNumber>
    </submittedName>
</protein>
<keyword evidence="2 4" id="KW-0560">Oxidoreductase</keyword>
<reference evidence="4 5" key="1">
    <citation type="submission" date="2016-11" db="EMBL/GenBank/DDBJ databases">
        <authorList>
            <person name="Manzoor S."/>
        </authorList>
    </citation>
    <scope>NUCLEOTIDE SEQUENCE [LARGE SCALE GENOMIC DNA]</scope>
    <source>
        <strain evidence="4">Clostridium ultunense strain Esp</strain>
    </source>
</reference>
<accession>A0A1M4PKH3</accession>
<feature type="domain" description="Aldehyde oxidase/xanthine dehydrogenase a/b hammerhead" evidence="3">
    <location>
        <begin position="18"/>
        <end position="135"/>
    </location>
</feature>
<dbReference type="InterPro" id="IPR000674">
    <property type="entry name" value="Ald_Oxase/Xan_DH_a/b"/>
</dbReference>
<dbReference type="InterPro" id="IPR037165">
    <property type="entry name" value="AldOxase/xan_DH_Mopterin-bd_sf"/>
</dbReference>
<dbReference type="InterPro" id="IPR046867">
    <property type="entry name" value="AldOxase/xan_DH_MoCoBD2"/>
</dbReference>
<dbReference type="EC" id="1.17.1.4" evidence="4"/>
<dbReference type="InterPro" id="IPR008274">
    <property type="entry name" value="AldOxase/xan_DH_MoCoBD1"/>
</dbReference>
<dbReference type="InterPro" id="IPR016208">
    <property type="entry name" value="Ald_Oxase/xanthine_DH-like"/>
</dbReference>
<keyword evidence="1" id="KW-0500">Molybdenum</keyword>
<dbReference type="Proteomes" id="UP000245423">
    <property type="component" value="Chromosome 1"/>
</dbReference>
<gene>
    <name evidence="4" type="ORF">CUESP1_0587</name>
</gene>
<evidence type="ECO:0000259" key="3">
    <source>
        <dbReference type="SMART" id="SM01008"/>
    </source>
</evidence>
<dbReference type="GO" id="GO:0005506">
    <property type="term" value="F:iron ion binding"/>
    <property type="evidence" value="ECO:0007669"/>
    <property type="project" value="InterPro"/>
</dbReference>
<dbReference type="Pfam" id="PF02738">
    <property type="entry name" value="MoCoBD_1"/>
    <property type="match status" value="1"/>
</dbReference>
<evidence type="ECO:0000313" key="5">
    <source>
        <dbReference type="Proteomes" id="UP000245423"/>
    </source>
</evidence>
<dbReference type="EMBL" id="LT669839">
    <property type="protein sequence ID" value="SHD75971.1"/>
    <property type="molecule type" value="Genomic_DNA"/>
</dbReference>
<evidence type="ECO:0000256" key="2">
    <source>
        <dbReference type="ARBA" id="ARBA00023002"/>
    </source>
</evidence>
<sequence length="758" mass="82413">MNTVGKSLPRGDAYQKVSGEALYVDDIKMHGMLAGKVLRSPYPHAIIRDIKVERAKKLNGVIDVITYNDIPQIRYNPAAYPPTNVPGRMVLPKDMFIVTDKARYVGDPVAAVVAIDEEIAEEALSLIEVDYEPIEAYFYPFDSMKDDSLSIHECAEKNILHKYDVGFGDIDKGFKEADLIIEEEFSTSRISPAPIEPIATSIAMAHPGGDITIYSATQTPHITRRIIAEALGLGISKVRIIKPSVGGAFGGRHGVTNELIAAFLSIKTNQPVKLSYSREESLVCTTTRHPAYLKIKSGVKKDGSLTARTLDVVVDAGAYACHAAGVTRMMGLLGLSLYKCENLHFGGKIVYTNNPPAGGIRGYGNPQGTFAVESHTDTIARELNMDPLEYRLMHHVEKGDVNYQSGLEIDSCGIEECIKQGAKKIRWSEKTKSSSENKKHGKGMAIMIHISGTRPGLSELSTARITVNEDGCAYLSSAAAEIGQGITTSIRQIAAEALGFKYEDVKTDNYRQVDTMVDGYDMGAYASRQTFSNGVAVKNAALDARNKILNHASKMLSYDKDNLTIEDSIIKDANSKEELLKVADVVYDVNFKEDGQYIIGIGVSDIDGNSPPFAAQFAEVEVDIETGIVEVLNFVAAHDVGRAINPYIVEGQIEGAIQQGIGYALIEKLMVDNNGKVLNPEFANYKMLTSKDMPKIETLLIEEPSPIGPYGAKGVGEPGLVPVAPAIANAINDAIGVRIKELPMTPNRILKALQNKKD</sequence>
<evidence type="ECO:0000256" key="1">
    <source>
        <dbReference type="ARBA" id="ARBA00022505"/>
    </source>
</evidence>
<dbReference type="InterPro" id="IPR036856">
    <property type="entry name" value="Ald_Oxase/Xan_DH_a/b_sf"/>
</dbReference>
<evidence type="ECO:0000313" key="4">
    <source>
        <dbReference type="EMBL" id="SHD75971.1"/>
    </source>
</evidence>
<organism evidence="4 5">
    <name type="scientific">[Clostridium] ultunense Esp</name>
    <dbReference type="NCBI Taxonomy" id="1288971"/>
    <lineage>
        <taxon>Bacteria</taxon>
        <taxon>Bacillati</taxon>
        <taxon>Bacillota</taxon>
        <taxon>Tissierellia</taxon>
        <taxon>Tissierellales</taxon>
        <taxon>Tepidimicrobiaceae</taxon>
        <taxon>Schnuerera</taxon>
    </lineage>
</organism>
<dbReference type="PANTHER" id="PTHR11908:SF132">
    <property type="entry name" value="ALDEHYDE OXIDASE 1-RELATED"/>
    <property type="match status" value="1"/>
</dbReference>